<comment type="caution">
    <text evidence="12">Was originally thought to be a dihydrodipicolinate synthase (DHDPS), catalyzing the condensation of (S)-aspartate-beta-semialdehyde [(S)-ASA] and pyruvate to dihydrodipicolinate (DHDP). However, it was shown in E.coli that the product of the enzymatic reaction is not dihydrodipicolinate but in fact (4S)-4-hydroxy-2,3,4,5-tetrahydro-(2S)-dipicolinic acid (HTPA), and that the consecutive dehydration reaction leading to DHDP is not spontaneous but catalyzed by DapB.</text>
</comment>
<keyword evidence="15" id="KW-1185">Reference proteome</keyword>
<comment type="pathway">
    <text evidence="2 12">Amino-acid biosynthesis; L-lysine biosynthesis via DAP pathway; (S)-tetrahydrodipicolinate from L-aspartate: step 3/4.</text>
</comment>
<reference evidence="15" key="1">
    <citation type="journal article" date="2019" name="Int. J. Syst. Evol. Microbiol.">
        <title>The Global Catalogue of Microorganisms (GCM) 10K type strain sequencing project: providing services to taxonomists for standard genome sequencing and annotation.</title>
        <authorList>
            <consortium name="The Broad Institute Genomics Platform"/>
            <consortium name="The Broad Institute Genome Sequencing Center for Infectious Disease"/>
            <person name="Wu L."/>
            <person name="Ma J."/>
        </authorList>
    </citation>
    <scope>NUCLEOTIDE SEQUENCE [LARGE SCALE GENOMIC DNA]</scope>
    <source>
        <strain evidence="15">CECT 7069</strain>
    </source>
</reference>
<dbReference type="InterPro" id="IPR013785">
    <property type="entry name" value="Aldolase_TIM"/>
</dbReference>
<feature type="site" description="Part of a proton relay during catalysis" evidence="12">
    <location>
        <position position="113"/>
    </location>
</feature>
<keyword evidence="9 12" id="KW-0456">Lyase</keyword>
<feature type="active site" description="Schiff-base intermediate with substrate" evidence="12">
    <location>
        <position position="167"/>
    </location>
</feature>
<comment type="subcellular location">
    <subcellularLocation>
        <location evidence="12">Cytoplasm</location>
    </subcellularLocation>
</comment>
<name>A0ABT8BI34_9HYPH</name>
<feature type="active site" description="Proton donor/acceptor" evidence="12">
    <location>
        <position position="139"/>
    </location>
</feature>
<feature type="binding site" evidence="12">
    <location>
        <position position="209"/>
    </location>
    <ligand>
        <name>pyruvate</name>
        <dbReference type="ChEBI" id="CHEBI:15361"/>
    </ligand>
</feature>
<dbReference type="RefSeq" id="WP_238222532.1">
    <property type="nucleotide sequence ID" value="NZ_BPQD01000003.1"/>
</dbReference>
<keyword evidence="6 12" id="KW-0028">Amino-acid biosynthesis</keyword>
<dbReference type="SMART" id="SM01130">
    <property type="entry name" value="DHDPS"/>
    <property type="match status" value="1"/>
</dbReference>
<dbReference type="CDD" id="cd00950">
    <property type="entry name" value="DHDPS"/>
    <property type="match status" value="1"/>
</dbReference>
<comment type="similarity">
    <text evidence="3 12 13">Belongs to the DapA family.</text>
</comment>
<evidence type="ECO:0000313" key="14">
    <source>
        <dbReference type="EMBL" id="MDN3590873.1"/>
    </source>
</evidence>
<dbReference type="Pfam" id="PF00701">
    <property type="entry name" value="DHDPS"/>
    <property type="match status" value="1"/>
</dbReference>
<accession>A0ABT8BI34</accession>
<evidence type="ECO:0000256" key="6">
    <source>
        <dbReference type="ARBA" id="ARBA00022605"/>
    </source>
</evidence>
<comment type="function">
    <text evidence="1 12">Catalyzes the condensation of (S)-aspartate-beta-semialdehyde [(S)-ASA] and pyruvate to 4-hydroxy-tetrahydrodipicolinate (HTPA).</text>
</comment>
<dbReference type="HAMAP" id="MF_00418">
    <property type="entry name" value="DapA"/>
    <property type="match status" value="1"/>
</dbReference>
<evidence type="ECO:0000256" key="10">
    <source>
        <dbReference type="ARBA" id="ARBA00023270"/>
    </source>
</evidence>
<dbReference type="SUPFAM" id="SSF51569">
    <property type="entry name" value="Aldolase"/>
    <property type="match status" value="1"/>
</dbReference>
<evidence type="ECO:0000256" key="8">
    <source>
        <dbReference type="ARBA" id="ARBA00023154"/>
    </source>
</evidence>
<evidence type="ECO:0000256" key="4">
    <source>
        <dbReference type="ARBA" id="ARBA00012086"/>
    </source>
</evidence>
<dbReference type="InterPro" id="IPR005263">
    <property type="entry name" value="DapA"/>
</dbReference>
<evidence type="ECO:0000256" key="12">
    <source>
        <dbReference type="HAMAP-Rule" id="MF_00418"/>
    </source>
</evidence>
<keyword evidence="8 12" id="KW-0457">Lysine biosynthesis</keyword>
<dbReference type="PANTHER" id="PTHR12128">
    <property type="entry name" value="DIHYDRODIPICOLINATE SYNTHASE"/>
    <property type="match status" value="1"/>
</dbReference>
<dbReference type="EC" id="4.3.3.7" evidence="4 12"/>
<dbReference type="PRINTS" id="PR00146">
    <property type="entry name" value="DHPICSNTHASE"/>
</dbReference>
<evidence type="ECO:0000256" key="2">
    <source>
        <dbReference type="ARBA" id="ARBA00005120"/>
    </source>
</evidence>
<feature type="site" description="Part of a proton relay during catalysis" evidence="12">
    <location>
        <position position="50"/>
    </location>
</feature>
<dbReference type="EMBL" id="JAUFPX010000006">
    <property type="protein sequence ID" value="MDN3590873.1"/>
    <property type="molecule type" value="Genomic_DNA"/>
</dbReference>
<dbReference type="Gene3D" id="3.20.20.70">
    <property type="entry name" value="Aldolase class I"/>
    <property type="match status" value="1"/>
</dbReference>
<proteinExistence type="inferred from homology"/>
<protein>
    <recommendedName>
        <fullName evidence="4 12">4-hydroxy-tetrahydrodipicolinate synthase</fullName>
        <shortName evidence="12">HTPA synthase</shortName>
        <ecNumber evidence="4 12">4.3.3.7</ecNumber>
    </recommendedName>
</protein>
<keyword evidence="7 12" id="KW-0220">Diaminopimelate biosynthesis</keyword>
<dbReference type="PROSITE" id="PS00666">
    <property type="entry name" value="DHDPS_2"/>
    <property type="match status" value="1"/>
</dbReference>
<evidence type="ECO:0000256" key="3">
    <source>
        <dbReference type="ARBA" id="ARBA00007592"/>
    </source>
</evidence>
<dbReference type="PANTHER" id="PTHR12128:SF66">
    <property type="entry name" value="4-HYDROXY-2-OXOGLUTARATE ALDOLASE, MITOCHONDRIAL"/>
    <property type="match status" value="1"/>
</dbReference>
<feature type="binding site" evidence="12">
    <location>
        <position position="51"/>
    </location>
    <ligand>
        <name>pyruvate</name>
        <dbReference type="ChEBI" id="CHEBI:15361"/>
    </ligand>
</feature>
<gene>
    <name evidence="12 14" type="primary">dapA</name>
    <name evidence="14" type="ORF">QWZ12_09635</name>
</gene>
<keyword evidence="10 12" id="KW-0704">Schiff base</keyword>
<evidence type="ECO:0000256" key="13">
    <source>
        <dbReference type="PIRNR" id="PIRNR001365"/>
    </source>
</evidence>
<dbReference type="GO" id="GO:0008840">
    <property type="term" value="F:4-hydroxy-tetrahydrodipicolinate synthase activity"/>
    <property type="evidence" value="ECO:0007669"/>
    <property type="project" value="UniProtKB-EC"/>
</dbReference>
<comment type="caution">
    <text evidence="14">The sequence shown here is derived from an EMBL/GenBank/DDBJ whole genome shotgun (WGS) entry which is preliminary data.</text>
</comment>
<comment type="subunit">
    <text evidence="12">Homotetramer; dimer of dimers.</text>
</comment>
<evidence type="ECO:0000313" key="15">
    <source>
        <dbReference type="Proteomes" id="UP001224644"/>
    </source>
</evidence>
<evidence type="ECO:0000256" key="11">
    <source>
        <dbReference type="ARBA" id="ARBA00047836"/>
    </source>
</evidence>
<dbReference type="InterPro" id="IPR020625">
    <property type="entry name" value="Schiff_base-form_aldolases_AS"/>
</dbReference>
<dbReference type="PIRSF" id="PIRSF001365">
    <property type="entry name" value="DHDPS"/>
    <property type="match status" value="1"/>
</dbReference>
<evidence type="ECO:0000256" key="1">
    <source>
        <dbReference type="ARBA" id="ARBA00003294"/>
    </source>
</evidence>
<evidence type="ECO:0000256" key="7">
    <source>
        <dbReference type="ARBA" id="ARBA00022915"/>
    </source>
</evidence>
<evidence type="ECO:0000256" key="9">
    <source>
        <dbReference type="ARBA" id="ARBA00023239"/>
    </source>
</evidence>
<dbReference type="Proteomes" id="UP001224644">
    <property type="component" value="Unassembled WGS sequence"/>
</dbReference>
<evidence type="ECO:0000256" key="5">
    <source>
        <dbReference type="ARBA" id="ARBA00022490"/>
    </source>
</evidence>
<organism evidence="14 15">
    <name type="scientific">Methylobacterium adhaesivum</name>
    <dbReference type="NCBI Taxonomy" id="333297"/>
    <lineage>
        <taxon>Bacteria</taxon>
        <taxon>Pseudomonadati</taxon>
        <taxon>Pseudomonadota</taxon>
        <taxon>Alphaproteobacteria</taxon>
        <taxon>Hyphomicrobiales</taxon>
        <taxon>Methylobacteriaceae</taxon>
        <taxon>Methylobacterium</taxon>
    </lineage>
</organism>
<comment type="catalytic activity">
    <reaction evidence="11 12">
        <text>L-aspartate 4-semialdehyde + pyruvate = (2S,4S)-4-hydroxy-2,3,4,5-tetrahydrodipicolinate + H2O + H(+)</text>
        <dbReference type="Rhea" id="RHEA:34171"/>
        <dbReference type="ChEBI" id="CHEBI:15361"/>
        <dbReference type="ChEBI" id="CHEBI:15377"/>
        <dbReference type="ChEBI" id="CHEBI:15378"/>
        <dbReference type="ChEBI" id="CHEBI:67139"/>
        <dbReference type="ChEBI" id="CHEBI:537519"/>
        <dbReference type="EC" id="4.3.3.7"/>
    </reaction>
</comment>
<keyword evidence="5 12" id="KW-0963">Cytoplasm</keyword>
<dbReference type="NCBIfam" id="TIGR00674">
    <property type="entry name" value="dapA"/>
    <property type="match status" value="1"/>
</dbReference>
<sequence>MTDTTTRRLKGAMTALVTPFRDGALDEDAFRKLVTWQIEEGIHGLVPVGTTGETPTVTPAEHDRVVAICIETAAGRVPVIAGAGSNSTAEAVERARHAEKAGADAVLVVTPYYNKPSQDGLYAHFKAINDAIGIPIILYNIPGRSIVDMSVETMARLYELKNIVGVKDATAKLDRVSLQRQAMGPDFIQLSGEDATALGFNAHGGRGCISVVSNVAPRLCADLQEATLAGDYAKALALQDRLLPLHTAMFVEPNPAPAKYALARLGHIREELRLPLLPVTEAGRGTIDAALRHAGLLDG</sequence>
<dbReference type="InterPro" id="IPR002220">
    <property type="entry name" value="DapA-like"/>
</dbReference>